<proteinExistence type="predicted"/>
<evidence type="ECO:0000313" key="2">
    <source>
        <dbReference type="Proteomes" id="UP000591071"/>
    </source>
</evidence>
<dbReference type="EMBL" id="JABAFG010000035">
    <property type="protein sequence ID" value="NME29435.1"/>
    <property type="molecule type" value="Genomic_DNA"/>
</dbReference>
<comment type="caution">
    <text evidence="1">The sequence shown here is derived from an EMBL/GenBank/DDBJ whole genome shotgun (WGS) entry which is preliminary data.</text>
</comment>
<dbReference type="AlphaFoldDB" id="A0A848BW17"/>
<gene>
    <name evidence="1" type="ORF">HF872_12550</name>
</gene>
<protein>
    <submittedName>
        <fullName evidence="1">Uncharacterized protein</fullName>
    </submittedName>
</protein>
<dbReference type="Proteomes" id="UP000591071">
    <property type="component" value="Unassembled WGS sequence"/>
</dbReference>
<sequence length="88" mass="10306">MKKNTSYKVQVSAGTLILAMRDYFQARREGRTEEMEAQLRLAEACVNDMEEEAGHIAEAIADADEYMEEEDFWDESENMYVNVPKWYN</sequence>
<evidence type="ECO:0000313" key="1">
    <source>
        <dbReference type="EMBL" id="NME29435.1"/>
    </source>
</evidence>
<name>A0A848BW17_9FIRM</name>
<reference evidence="1 2" key="1">
    <citation type="submission" date="2020-04" db="EMBL/GenBank/DDBJ databases">
        <authorList>
            <person name="Hitch T.C.A."/>
            <person name="Wylensek D."/>
            <person name="Clavel T."/>
        </authorList>
    </citation>
    <scope>NUCLEOTIDE SEQUENCE [LARGE SCALE GENOMIC DNA]</scope>
    <source>
        <strain evidence="1 2">Oil-RF-744-FAT-WT-6-1</strain>
    </source>
</reference>
<organism evidence="1 2">
    <name type="scientific">Megasphaera hexanoica</name>
    <dbReference type="NCBI Taxonomy" id="1675036"/>
    <lineage>
        <taxon>Bacteria</taxon>
        <taxon>Bacillati</taxon>
        <taxon>Bacillota</taxon>
        <taxon>Negativicutes</taxon>
        <taxon>Veillonellales</taxon>
        <taxon>Veillonellaceae</taxon>
        <taxon>Megasphaera</taxon>
    </lineage>
</organism>
<accession>A0A848BW17</accession>
<dbReference type="RefSeq" id="WP_170088120.1">
    <property type="nucleotide sequence ID" value="NZ_JABAFG010000035.1"/>
</dbReference>